<dbReference type="Gene3D" id="3.75.10.10">
    <property type="entry name" value="L-arginine/glycine Amidinotransferase, Chain A"/>
    <property type="match status" value="1"/>
</dbReference>
<reference evidence="3 4" key="1">
    <citation type="journal article" date="2018" name="Environ. Microbiol.">
        <title>Novel energy conservation strategies and behaviour of Pelotomaculum schinkii driving syntrophic propionate catabolism.</title>
        <authorList>
            <person name="Hidalgo-Ahumada C.A.P."/>
            <person name="Nobu M.K."/>
            <person name="Narihiro T."/>
            <person name="Tamaki H."/>
            <person name="Liu W.T."/>
            <person name="Kamagata Y."/>
            <person name="Stams A.J.M."/>
            <person name="Imachi H."/>
            <person name="Sousa D.Z."/>
        </authorList>
    </citation>
    <scope>NUCLEOTIDE SEQUENCE [LARGE SCALE GENOMIC DNA]</scope>
    <source>
        <strain evidence="3 4">HH</strain>
    </source>
</reference>
<comment type="catalytic activity">
    <reaction evidence="2">
        <text>agmatine + H2O = N-carbamoylputrescine + NH4(+)</text>
        <dbReference type="Rhea" id="RHEA:18037"/>
        <dbReference type="ChEBI" id="CHEBI:15377"/>
        <dbReference type="ChEBI" id="CHEBI:28938"/>
        <dbReference type="ChEBI" id="CHEBI:58145"/>
        <dbReference type="ChEBI" id="CHEBI:58318"/>
        <dbReference type="EC" id="3.5.3.12"/>
    </reaction>
</comment>
<dbReference type="AlphaFoldDB" id="A0A4Y7RED9"/>
<proteinExistence type="inferred from homology"/>
<organism evidence="3 4">
    <name type="scientific">Pelotomaculum schinkii</name>
    <dbReference type="NCBI Taxonomy" id="78350"/>
    <lineage>
        <taxon>Bacteria</taxon>
        <taxon>Bacillati</taxon>
        <taxon>Bacillota</taxon>
        <taxon>Clostridia</taxon>
        <taxon>Eubacteriales</taxon>
        <taxon>Desulfotomaculaceae</taxon>
        <taxon>Pelotomaculum</taxon>
    </lineage>
</organism>
<dbReference type="EC" id="3.5.3.12" evidence="2"/>
<feature type="active site" description="Amidino-cysteine intermediate" evidence="2">
    <location>
        <position position="355"/>
    </location>
</feature>
<dbReference type="SUPFAM" id="SSF55909">
    <property type="entry name" value="Pentein"/>
    <property type="match status" value="1"/>
</dbReference>
<gene>
    <name evidence="3" type="primary">aguA_1</name>
    <name evidence="2" type="synonym">aguA</name>
    <name evidence="3" type="ORF">Psch_00936</name>
</gene>
<evidence type="ECO:0000256" key="2">
    <source>
        <dbReference type="HAMAP-Rule" id="MF_01841"/>
    </source>
</evidence>
<evidence type="ECO:0000313" key="4">
    <source>
        <dbReference type="Proteomes" id="UP000298324"/>
    </source>
</evidence>
<name>A0A4Y7RED9_9FIRM</name>
<evidence type="ECO:0000313" key="3">
    <source>
        <dbReference type="EMBL" id="TEB07385.1"/>
    </source>
</evidence>
<comment type="similarity">
    <text evidence="2">Belongs to the agmatine deiminase family.</text>
</comment>
<dbReference type="EMBL" id="QFGA01000001">
    <property type="protein sequence ID" value="TEB07385.1"/>
    <property type="molecule type" value="Genomic_DNA"/>
</dbReference>
<dbReference type="NCBIfam" id="TIGR03380">
    <property type="entry name" value="agmatine_aguA"/>
    <property type="match status" value="1"/>
</dbReference>
<dbReference type="InterPro" id="IPR007466">
    <property type="entry name" value="Peptidyl-Arg-deiminase_porph"/>
</dbReference>
<dbReference type="GO" id="GO:0047632">
    <property type="term" value="F:agmatine deiminase activity"/>
    <property type="evidence" value="ECO:0007669"/>
    <property type="project" value="UniProtKB-UniRule"/>
</dbReference>
<dbReference type="PANTHER" id="PTHR31377:SF0">
    <property type="entry name" value="AGMATINE DEIMINASE-RELATED"/>
    <property type="match status" value="1"/>
</dbReference>
<dbReference type="Pfam" id="PF04371">
    <property type="entry name" value="PAD_porph"/>
    <property type="match status" value="1"/>
</dbReference>
<dbReference type="PANTHER" id="PTHR31377">
    <property type="entry name" value="AGMATINE DEIMINASE-RELATED"/>
    <property type="match status" value="1"/>
</dbReference>
<dbReference type="Proteomes" id="UP000298324">
    <property type="component" value="Unassembled WGS sequence"/>
</dbReference>
<keyword evidence="4" id="KW-1185">Reference proteome</keyword>
<dbReference type="InterPro" id="IPR017754">
    <property type="entry name" value="Agmatine_deiminase"/>
</dbReference>
<protein>
    <recommendedName>
        <fullName evidence="2">Putative agmatine deiminase</fullName>
        <ecNumber evidence="2">3.5.3.12</ecNumber>
    </recommendedName>
    <alternativeName>
        <fullName evidence="2">Agmatine iminohydrolase</fullName>
    </alternativeName>
</protein>
<keyword evidence="1 2" id="KW-0378">Hydrolase</keyword>
<dbReference type="HAMAP" id="MF_01841">
    <property type="entry name" value="Agmatine_deimin"/>
    <property type="match status" value="1"/>
</dbReference>
<sequence length="374" mass="41874">MYCFQAQAPLAMKLKAAAKERCFAMTPQELNYRMPPEWGAHARTFMGWPASEEQWPDGYQDACRAYAEVARAIAGFEPVTMIARPELVEEAALLCGPAVDILPMEHDDAWLRDNGPTFVVNQKGQVAGVNWKFNAWGEKFSPWEGDNLVAPRLLSHLKLPCFDAPIVLEGGSIHVDGEGTLITTEQCLLNKNRNPRLGRKEIENVLKQYLGIKKIIWLKQGLEGDETDGHVDNVACFVKPGLVLVQNCPDPADPNYDIMEENIAILQESTDARGRKLEIMEFQQPNPVYMDGTRLPLSYVNFYFVNGGIILPCFGECCCATDEFAAALLRDIFPDRKVAPIYGMPIIKGGGNVHCITQQMPARMLEETRRYSYA</sequence>
<dbReference type="GO" id="GO:0009446">
    <property type="term" value="P:putrescine biosynthetic process"/>
    <property type="evidence" value="ECO:0007669"/>
    <property type="project" value="InterPro"/>
</dbReference>
<dbReference type="GO" id="GO:0004668">
    <property type="term" value="F:protein-arginine deiminase activity"/>
    <property type="evidence" value="ECO:0007669"/>
    <property type="project" value="InterPro"/>
</dbReference>
<evidence type="ECO:0000256" key="1">
    <source>
        <dbReference type="ARBA" id="ARBA00022801"/>
    </source>
</evidence>
<comment type="caution">
    <text evidence="3">The sequence shown here is derived from an EMBL/GenBank/DDBJ whole genome shotgun (WGS) entry which is preliminary data.</text>
</comment>
<accession>A0A4Y7RED9</accession>